<reference evidence="1 2" key="1">
    <citation type="submission" date="2018-03" db="EMBL/GenBank/DDBJ databases">
        <title>Draft genome sequence of the first documented clinical Siccibacter turicensis isolate in Austria.</title>
        <authorList>
            <person name="Lepuschitz S."/>
            <person name="Pekard-Amenitsch S."/>
            <person name="Haunold R."/>
            <person name="Schill S."/>
            <person name="Mach R."/>
            <person name="Allerberger F."/>
            <person name="Ruppitsch W."/>
            <person name="Forsythe S.J."/>
        </authorList>
    </citation>
    <scope>NUCLEOTIDE SEQUENCE [LARGE SCALE GENOMIC DNA]</scope>
    <source>
        <strain evidence="1 2">6100069499-17</strain>
    </source>
</reference>
<organism evidence="1 2">
    <name type="scientific">Siccibacter turicensis</name>
    <dbReference type="NCBI Taxonomy" id="357233"/>
    <lineage>
        <taxon>Bacteria</taxon>
        <taxon>Pseudomonadati</taxon>
        <taxon>Pseudomonadota</taxon>
        <taxon>Gammaproteobacteria</taxon>
        <taxon>Enterobacterales</taxon>
        <taxon>Enterobacteriaceae</taxon>
        <taxon>Siccibacter</taxon>
    </lineage>
</organism>
<proteinExistence type="predicted"/>
<accession>A0A2P8VLK7</accession>
<evidence type="ECO:0000313" key="2">
    <source>
        <dbReference type="Proteomes" id="UP000240212"/>
    </source>
</evidence>
<dbReference type="EMBL" id="PYEP01000003">
    <property type="protein sequence ID" value="PSN08441.1"/>
    <property type="molecule type" value="Genomic_DNA"/>
</dbReference>
<dbReference type="AlphaFoldDB" id="A0A2P8VLK7"/>
<sequence length="59" mass="6763">MTILLGYERGAMRNARRITGLIFGDVFEWSVRAGEFPARVGKGEFLPLRREAKHQKTMP</sequence>
<protein>
    <submittedName>
        <fullName evidence="1">Uncharacterized protein</fullName>
    </submittedName>
</protein>
<comment type="caution">
    <text evidence="1">The sequence shown here is derived from an EMBL/GenBank/DDBJ whole genome shotgun (WGS) entry which is preliminary data.</text>
</comment>
<gene>
    <name evidence="1" type="ORF">C7G83_09770</name>
</gene>
<dbReference type="Proteomes" id="UP000240212">
    <property type="component" value="Unassembled WGS sequence"/>
</dbReference>
<keyword evidence="2" id="KW-1185">Reference proteome</keyword>
<name>A0A2P8VLK7_9ENTR</name>
<evidence type="ECO:0000313" key="1">
    <source>
        <dbReference type="EMBL" id="PSN08441.1"/>
    </source>
</evidence>